<gene>
    <name evidence="1" type="ORF">OSB04_015413</name>
</gene>
<dbReference type="Proteomes" id="UP001172457">
    <property type="component" value="Chromosome 4"/>
</dbReference>
<organism evidence="1 2">
    <name type="scientific">Centaurea solstitialis</name>
    <name type="common">yellow star-thistle</name>
    <dbReference type="NCBI Taxonomy" id="347529"/>
    <lineage>
        <taxon>Eukaryota</taxon>
        <taxon>Viridiplantae</taxon>
        <taxon>Streptophyta</taxon>
        <taxon>Embryophyta</taxon>
        <taxon>Tracheophyta</taxon>
        <taxon>Spermatophyta</taxon>
        <taxon>Magnoliopsida</taxon>
        <taxon>eudicotyledons</taxon>
        <taxon>Gunneridae</taxon>
        <taxon>Pentapetalae</taxon>
        <taxon>asterids</taxon>
        <taxon>campanulids</taxon>
        <taxon>Asterales</taxon>
        <taxon>Asteraceae</taxon>
        <taxon>Carduoideae</taxon>
        <taxon>Cardueae</taxon>
        <taxon>Centaureinae</taxon>
        <taxon>Centaurea</taxon>
    </lineage>
</organism>
<proteinExistence type="predicted"/>
<reference evidence="1" key="1">
    <citation type="submission" date="2023-03" db="EMBL/GenBank/DDBJ databases">
        <title>Chromosome-scale reference genome and RAD-based genetic map of yellow starthistle (Centaurea solstitialis) reveal putative structural variation and QTLs associated with invader traits.</title>
        <authorList>
            <person name="Reatini B."/>
            <person name="Cang F.A."/>
            <person name="Jiang Q."/>
            <person name="Mckibben M.T.W."/>
            <person name="Barker M.S."/>
            <person name="Rieseberg L.H."/>
            <person name="Dlugosch K.M."/>
        </authorList>
    </citation>
    <scope>NUCLEOTIDE SEQUENCE</scope>
    <source>
        <strain evidence="1">CAN-66</strain>
        <tissue evidence="1">Leaf</tissue>
    </source>
</reference>
<feature type="non-terminal residue" evidence="1">
    <location>
        <position position="1"/>
    </location>
</feature>
<keyword evidence="2" id="KW-1185">Reference proteome</keyword>
<dbReference type="AlphaFoldDB" id="A0AA38SZ59"/>
<name>A0AA38SZ59_9ASTR</name>
<dbReference type="EMBL" id="JARYMX010000004">
    <property type="protein sequence ID" value="KAJ9551368.1"/>
    <property type="molecule type" value="Genomic_DNA"/>
</dbReference>
<evidence type="ECO:0000313" key="2">
    <source>
        <dbReference type="Proteomes" id="UP001172457"/>
    </source>
</evidence>
<sequence length="79" mass="8923">MDGVVPCRWCSSDTARKHTNLDSPFTGATRCTGSENLKASNILLDSDLNPNISRLWNRKNFQRRSRSAVVSTFQVKKHT</sequence>
<evidence type="ECO:0000313" key="1">
    <source>
        <dbReference type="EMBL" id="KAJ9551368.1"/>
    </source>
</evidence>
<protein>
    <submittedName>
        <fullName evidence="1">Uncharacterized protein</fullName>
    </submittedName>
</protein>
<accession>A0AA38SZ59</accession>
<comment type="caution">
    <text evidence="1">The sequence shown here is derived from an EMBL/GenBank/DDBJ whole genome shotgun (WGS) entry which is preliminary data.</text>
</comment>